<evidence type="ECO:0000313" key="2">
    <source>
        <dbReference type="Proteomes" id="UP000828941"/>
    </source>
</evidence>
<gene>
    <name evidence="1" type="ORF">L6164_036833</name>
</gene>
<comment type="caution">
    <text evidence="1">The sequence shown here is derived from an EMBL/GenBank/DDBJ whole genome shotgun (WGS) entry which is preliminary data.</text>
</comment>
<sequence>MSSSSSSSSSPKSIWVLSYIKLQFFTRIRRFLHSKATRKRCEQSDQFHIPKNLAEASDEVEINMVQVMQKQSGQEEESVAKLVQRSVKNLHFGSWEEKEMAAEEIEKLAKDDVKVRKLMMELGVVPVLVSLAASTVASQRRAGIKALIQLANGTYT</sequence>
<evidence type="ECO:0000313" key="1">
    <source>
        <dbReference type="EMBL" id="KAI4296916.1"/>
    </source>
</evidence>
<dbReference type="Proteomes" id="UP000828941">
    <property type="component" value="Chromosome 14"/>
</dbReference>
<protein>
    <submittedName>
        <fullName evidence="1">Uncharacterized protein</fullName>
    </submittedName>
</protein>
<reference evidence="1 2" key="1">
    <citation type="journal article" date="2022" name="DNA Res.">
        <title>Chromosomal-level genome assembly of the orchid tree Bauhinia variegata (Leguminosae; Cercidoideae) supports the allotetraploid origin hypothesis of Bauhinia.</title>
        <authorList>
            <person name="Zhong Y."/>
            <person name="Chen Y."/>
            <person name="Zheng D."/>
            <person name="Pang J."/>
            <person name="Liu Y."/>
            <person name="Luo S."/>
            <person name="Meng S."/>
            <person name="Qian L."/>
            <person name="Wei D."/>
            <person name="Dai S."/>
            <person name="Zhou R."/>
        </authorList>
    </citation>
    <scope>NUCLEOTIDE SEQUENCE [LARGE SCALE GENOMIC DNA]</scope>
    <source>
        <strain evidence="1">BV-YZ2020</strain>
    </source>
</reference>
<accession>A0ACB9KI88</accession>
<keyword evidence="2" id="KW-1185">Reference proteome</keyword>
<organism evidence="1 2">
    <name type="scientific">Bauhinia variegata</name>
    <name type="common">Purple orchid tree</name>
    <name type="synonym">Phanera variegata</name>
    <dbReference type="NCBI Taxonomy" id="167791"/>
    <lineage>
        <taxon>Eukaryota</taxon>
        <taxon>Viridiplantae</taxon>
        <taxon>Streptophyta</taxon>
        <taxon>Embryophyta</taxon>
        <taxon>Tracheophyta</taxon>
        <taxon>Spermatophyta</taxon>
        <taxon>Magnoliopsida</taxon>
        <taxon>eudicotyledons</taxon>
        <taxon>Gunneridae</taxon>
        <taxon>Pentapetalae</taxon>
        <taxon>rosids</taxon>
        <taxon>fabids</taxon>
        <taxon>Fabales</taxon>
        <taxon>Fabaceae</taxon>
        <taxon>Cercidoideae</taxon>
        <taxon>Cercideae</taxon>
        <taxon>Bauhiniinae</taxon>
        <taxon>Bauhinia</taxon>
    </lineage>
</organism>
<dbReference type="EMBL" id="CM039439">
    <property type="protein sequence ID" value="KAI4296916.1"/>
    <property type="molecule type" value="Genomic_DNA"/>
</dbReference>
<name>A0ACB9KI88_BAUVA</name>
<proteinExistence type="predicted"/>